<name>A0A6C0M070_9ZZZZ</name>
<organism evidence="3">
    <name type="scientific">viral metagenome</name>
    <dbReference type="NCBI Taxonomy" id="1070528"/>
    <lineage>
        <taxon>unclassified sequences</taxon>
        <taxon>metagenomes</taxon>
        <taxon>organismal metagenomes</taxon>
    </lineage>
</organism>
<feature type="transmembrane region" description="Helical" evidence="2">
    <location>
        <begin position="105"/>
        <end position="122"/>
    </location>
</feature>
<evidence type="ECO:0000313" key="3">
    <source>
        <dbReference type="EMBL" id="QHU36337.1"/>
    </source>
</evidence>
<evidence type="ECO:0000256" key="2">
    <source>
        <dbReference type="SAM" id="Phobius"/>
    </source>
</evidence>
<dbReference type="EMBL" id="MN740635">
    <property type="protein sequence ID" value="QHU36337.1"/>
    <property type="molecule type" value="Genomic_DNA"/>
</dbReference>
<accession>A0A6C0M070</accession>
<dbReference type="AlphaFoldDB" id="A0A6C0M070"/>
<keyword evidence="2" id="KW-1133">Transmembrane helix</keyword>
<reference evidence="3" key="1">
    <citation type="journal article" date="2020" name="Nature">
        <title>Giant virus diversity and host interactions through global metagenomics.</title>
        <authorList>
            <person name="Schulz F."/>
            <person name="Roux S."/>
            <person name="Paez-Espino D."/>
            <person name="Jungbluth S."/>
            <person name="Walsh D.A."/>
            <person name="Denef V.J."/>
            <person name="McMahon K.D."/>
            <person name="Konstantinidis K.T."/>
            <person name="Eloe-Fadrosh E.A."/>
            <person name="Kyrpides N.C."/>
            <person name="Woyke T."/>
        </authorList>
    </citation>
    <scope>NUCLEOTIDE SEQUENCE</scope>
    <source>
        <strain evidence="3">GVMAG-S-1035124-57</strain>
    </source>
</reference>
<feature type="compositionally biased region" description="Low complexity" evidence="1">
    <location>
        <begin position="217"/>
        <end position="229"/>
    </location>
</feature>
<keyword evidence="2" id="KW-0812">Transmembrane</keyword>
<protein>
    <submittedName>
        <fullName evidence="3">Uncharacterized protein</fullName>
    </submittedName>
</protein>
<keyword evidence="2" id="KW-0472">Membrane</keyword>
<feature type="transmembrane region" description="Helical" evidence="2">
    <location>
        <begin position="70"/>
        <end position="93"/>
    </location>
</feature>
<proteinExistence type="predicted"/>
<feature type="region of interest" description="Disordered" evidence="1">
    <location>
        <begin position="207"/>
        <end position="249"/>
    </location>
</feature>
<sequence>MDAIEITAKDTASAGGGFFKQVFKLNEDAQGEVLNMMQYVAIGFIPAIIVIYVIRYYVPDPDDEKGSLTIVAEIFAQTFGMLLGIYFIHRMIIYFPTYSGIKYERFHIINILMVFVMILFSIKTKLGEKAQILVERAVDMWSGNGNKGGPAQGQGQGQVRVTQPITGSMASGVPMTAPPPPPQLTSNRAQMGMASMGNAMSGMVKDFNAMYSGGGPQQQQPQQQQQQQPMMDYEPMAANEAGWGNSSLF</sequence>
<evidence type="ECO:0000256" key="1">
    <source>
        <dbReference type="SAM" id="MobiDB-lite"/>
    </source>
</evidence>
<feature type="transmembrane region" description="Helical" evidence="2">
    <location>
        <begin position="36"/>
        <end position="58"/>
    </location>
</feature>